<dbReference type="Pfam" id="PF00571">
    <property type="entry name" value="CBS"/>
    <property type="match status" value="1"/>
</dbReference>
<dbReference type="InterPro" id="IPR000644">
    <property type="entry name" value="CBS_dom"/>
</dbReference>
<evidence type="ECO:0000313" key="5">
    <source>
        <dbReference type="Proteomes" id="UP001519294"/>
    </source>
</evidence>
<dbReference type="PANTHER" id="PTHR43080">
    <property type="entry name" value="CBS DOMAIN-CONTAINING PROTEIN CBSX3, MITOCHONDRIAL"/>
    <property type="match status" value="1"/>
</dbReference>
<protein>
    <submittedName>
        <fullName evidence="4">CBS domain-containing protein</fullName>
    </submittedName>
</protein>
<comment type="caution">
    <text evidence="4">The sequence shown here is derived from an EMBL/GenBank/DDBJ whole genome shotgun (WGS) entry which is preliminary data.</text>
</comment>
<dbReference type="SUPFAM" id="SSF54631">
    <property type="entry name" value="CBS-domain pair"/>
    <property type="match status" value="1"/>
</dbReference>
<gene>
    <name evidence="4" type="ORF">J2Z81_002881</name>
</gene>
<organism evidence="4 5">
    <name type="scientific">Virgibacillus alimentarius</name>
    <dbReference type="NCBI Taxonomy" id="698769"/>
    <lineage>
        <taxon>Bacteria</taxon>
        <taxon>Bacillati</taxon>
        <taxon>Bacillota</taxon>
        <taxon>Bacilli</taxon>
        <taxon>Bacillales</taxon>
        <taxon>Bacillaceae</taxon>
        <taxon>Virgibacillus</taxon>
    </lineage>
</organism>
<proteinExistence type="predicted"/>
<evidence type="ECO:0000256" key="1">
    <source>
        <dbReference type="ARBA" id="ARBA00023122"/>
    </source>
</evidence>
<sequence length="102" mass="11721">MFEEQIHHSEGKVSEFSEILGAIIYLGDPNKYFEDVKKSMGHFVKTVMTEKVISTSPNNEVDDAATLIVRNKIKRLPVLNNEDKIVGIVLRKDIMNYLFLHE</sequence>
<dbReference type="Gene3D" id="3.10.580.10">
    <property type="entry name" value="CBS-domain"/>
    <property type="match status" value="1"/>
</dbReference>
<dbReference type="PROSITE" id="PS51371">
    <property type="entry name" value="CBS"/>
    <property type="match status" value="1"/>
</dbReference>
<dbReference type="InterPro" id="IPR051257">
    <property type="entry name" value="Diverse_CBS-Domain"/>
</dbReference>
<reference evidence="4 5" key="1">
    <citation type="submission" date="2021-03" db="EMBL/GenBank/DDBJ databases">
        <title>Genomic Encyclopedia of Type Strains, Phase IV (KMG-IV): sequencing the most valuable type-strain genomes for metagenomic binning, comparative biology and taxonomic classification.</title>
        <authorList>
            <person name="Goeker M."/>
        </authorList>
    </citation>
    <scope>NUCLEOTIDE SEQUENCE [LARGE SCALE GENOMIC DNA]</scope>
    <source>
        <strain evidence="4 5">DSM 25790</strain>
    </source>
</reference>
<evidence type="ECO:0000256" key="2">
    <source>
        <dbReference type="PROSITE-ProRule" id="PRU00703"/>
    </source>
</evidence>
<name>A0ABS4SBK0_9BACI</name>
<accession>A0ABS4SBK0</accession>
<keyword evidence="5" id="KW-1185">Reference proteome</keyword>
<keyword evidence="1 2" id="KW-0129">CBS domain</keyword>
<evidence type="ECO:0000313" key="4">
    <source>
        <dbReference type="EMBL" id="MBP2258893.1"/>
    </source>
</evidence>
<evidence type="ECO:0000259" key="3">
    <source>
        <dbReference type="PROSITE" id="PS51371"/>
    </source>
</evidence>
<dbReference type="EMBL" id="JAGIKX010000040">
    <property type="protein sequence ID" value="MBP2258893.1"/>
    <property type="molecule type" value="Genomic_DNA"/>
</dbReference>
<dbReference type="SMART" id="SM00116">
    <property type="entry name" value="CBS"/>
    <property type="match status" value="1"/>
</dbReference>
<dbReference type="PANTHER" id="PTHR43080:SF2">
    <property type="entry name" value="CBS DOMAIN-CONTAINING PROTEIN"/>
    <property type="match status" value="1"/>
</dbReference>
<dbReference type="Proteomes" id="UP001519294">
    <property type="component" value="Unassembled WGS sequence"/>
</dbReference>
<feature type="domain" description="CBS" evidence="3">
    <location>
        <begin position="48"/>
        <end position="102"/>
    </location>
</feature>
<dbReference type="InterPro" id="IPR046342">
    <property type="entry name" value="CBS_dom_sf"/>
</dbReference>